<gene>
    <name evidence="10" type="ORF">J5N97_021105</name>
</gene>
<dbReference type="InterPro" id="IPR036249">
    <property type="entry name" value="Thioredoxin-like_sf"/>
</dbReference>
<evidence type="ECO:0000256" key="4">
    <source>
        <dbReference type="ARBA" id="ARBA00012723"/>
    </source>
</evidence>
<comment type="subcellular location">
    <subcellularLocation>
        <location evidence="2">Endoplasmic reticulum lumen</location>
    </subcellularLocation>
</comment>
<dbReference type="Pfam" id="PF00085">
    <property type="entry name" value="Thioredoxin"/>
    <property type="match status" value="1"/>
</dbReference>
<feature type="compositionally biased region" description="Polar residues" evidence="8">
    <location>
        <begin position="285"/>
        <end position="294"/>
    </location>
</feature>
<reference evidence="10" key="2">
    <citation type="journal article" date="2022" name="Hortic Res">
        <title>The genome of Dioscorea zingiberensis sheds light on the biosynthesis, origin and evolution of the medicinally important diosgenin saponins.</title>
        <authorList>
            <person name="Li Y."/>
            <person name="Tan C."/>
            <person name="Li Z."/>
            <person name="Guo J."/>
            <person name="Li S."/>
            <person name="Chen X."/>
            <person name="Wang C."/>
            <person name="Dai X."/>
            <person name="Yang H."/>
            <person name="Song W."/>
            <person name="Hou L."/>
            <person name="Xu J."/>
            <person name="Tong Z."/>
            <person name="Xu A."/>
            <person name="Yuan X."/>
            <person name="Wang W."/>
            <person name="Yang Q."/>
            <person name="Chen L."/>
            <person name="Sun Z."/>
            <person name="Wang K."/>
            <person name="Pan B."/>
            <person name="Chen J."/>
            <person name="Bao Y."/>
            <person name="Liu F."/>
            <person name="Qi X."/>
            <person name="Gang D.R."/>
            <person name="Wen J."/>
            <person name="Li J."/>
        </authorList>
    </citation>
    <scope>NUCLEOTIDE SEQUENCE</scope>
    <source>
        <strain evidence="10">Dzin_1.0</strain>
    </source>
</reference>
<dbReference type="GO" id="GO:0006457">
    <property type="term" value="P:protein folding"/>
    <property type="evidence" value="ECO:0007669"/>
    <property type="project" value="TreeGrafter"/>
</dbReference>
<name>A0A9D5CH09_9LILI</name>
<comment type="similarity">
    <text evidence="3">Belongs to the protein disulfide isomerase family.</text>
</comment>
<proteinExistence type="inferred from homology"/>
<dbReference type="GO" id="GO:0003756">
    <property type="term" value="F:protein disulfide isomerase activity"/>
    <property type="evidence" value="ECO:0007669"/>
    <property type="project" value="UniProtKB-EC"/>
</dbReference>
<evidence type="ECO:0000259" key="9">
    <source>
        <dbReference type="PROSITE" id="PS51352"/>
    </source>
</evidence>
<dbReference type="AlphaFoldDB" id="A0A9D5CH09"/>
<evidence type="ECO:0000313" key="11">
    <source>
        <dbReference type="Proteomes" id="UP001085076"/>
    </source>
</evidence>
<dbReference type="PROSITE" id="PS51352">
    <property type="entry name" value="THIOREDOXIN_2"/>
    <property type="match status" value="1"/>
</dbReference>
<evidence type="ECO:0000256" key="7">
    <source>
        <dbReference type="ARBA" id="ARBA00023284"/>
    </source>
</evidence>
<dbReference type="PANTHER" id="PTHR18929:SF132">
    <property type="entry name" value="PROTEIN DISULFIDE-ISOMERASE A3"/>
    <property type="match status" value="1"/>
</dbReference>
<dbReference type="GO" id="GO:0034976">
    <property type="term" value="P:response to endoplasmic reticulum stress"/>
    <property type="evidence" value="ECO:0007669"/>
    <property type="project" value="TreeGrafter"/>
</dbReference>
<dbReference type="GO" id="GO:0005788">
    <property type="term" value="C:endoplasmic reticulum lumen"/>
    <property type="evidence" value="ECO:0007669"/>
    <property type="project" value="UniProtKB-SubCell"/>
</dbReference>
<evidence type="ECO:0000256" key="8">
    <source>
        <dbReference type="SAM" id="MobiDB-lite"/>
    </source>
</evidence>
<evidence type="ECO:0000256" key="5">
    <source>
        <dbReference type="ARBA" id="ARBA00022824"/>
    </source>
</evidence>
<keyword evidence="11" id="KW-1185">Reference proteome</keyword>
<evidence type="ECO:0000256" key="6">
    <source>
        <dbReference type="ARBA" id="ARBA00023235"/>
    </source>
</evidence>
<dbReference type="Proteomes" id="UP001085076">
    <property type="component" value="Miscellaneous, Linkage group lg05"/>
</dbReference>
<keyword evidence="5" id="KW-0256">Endoplasmic reticulum</keyword>
<comment type="caution">
    <text evidence="10">The sequence shown here is derived from an EMBL/GenBank/DDBJ whole genome shotgun (WGS) entry which is preliminary data.</text>
</comment>
<evidence type="ECO:0000256" key="2">
    <source>
        <dbReference type="ARBA" id="ARBA00004319"/>
    </source>
</evidence>
<dbReference type="OrthoDB" id="427280at2759"/>
<dbReference type="EC" id="5.3.4.1" evidence="4"/>
<feature type="domain" description="Thioredoxin" evidence="9">
    <location>
        <begin position="1"/>
        <end position="118"/>
    </location>
</feature>
<dbReference type="SUPFAM" id="SSF52833">
    <property type="entry name" value="Thioredoxin-like"/>
    <property type="match status" value="3"/>
</dbReference>
<dbReference type="InterPro" id="IPR013766">
    <property type="entry name" value="Thioredoxin_domain"/>
</dbReference>
<dbReference type="Gene3D" id="3.40.30.10">
    <property type="entry name" value="Glutaredoxin"/>
    <property type="match status" value="2"/>
</dbReference>
<dbReference type="CDD" id="cd02961">
    <property type="entry name" value="PDI_a_family"/>
    <property type="match status" value="1"/>
</dbReference>
<reference evidence="10" key="1">
    <citation type="submission" date="2021-03" db="EMBL/GenBank/DDBJ databases">
        <authorList>
            <person name="Li Z."/>
            <person name="Yang C."/>
        </authorList>
    </citation>
    <scope>NUCLEOTIDE SEQUENCE</scope>
    <source>
        <strain evidence="10">Dzin_1.0</strain>
        <tissue evidence="10">Leaf</tissue>
    </source>
</reference>
<sequence>MRPTSPRRSPRTPYYIVVEFYSPLINGQHGDSCTILQTSLIDEAMYAKAATILSKHDPPVVLAKVDCNEEINKELASKYEMKGFPTLKIMRNEGKNIQDYKGPRDADGIVEHLKKQVGVFPEYSGEQFKNFITVAGKLRSDHGFGHSSDAKFLPRGHLTINQPTVRLLKPLDELVVNTQDFNVDSVENFIEVSSVPIVTIFNKDPTNHPYIMKFFDSPHAKDGSTNDIPSEFELQEVWSYPTVYFSSATNKIMQYDGDRTAEAITNLIQKNRDTAKETLDKEIPVQSNSGKDEL</sequence>
<keyword evidence="7" id="KW-0676">Redox-active center</keyword>
<comment type="catalytic activity">
    <reaction evidence="1">
        <text>Catalyzes the rearrangement of -S-S- bonds in proteins.</text>
        <dbReference type="EC" id="5.3.4.1"/>
    </reaction>
</comment>
<dbReference type="PANTHER" id="PTHR18929">
    <property type="entry name" value="PROTEIN DISULFIDE ISOMERASE"/>
    <property type="match status" value="1"/>
</dbReference>
<keyword evidence="6" id="KW-0413">Isomerase</keyword>
<feature type="region of interest" description="Disordered" evidence="8">
    <location>
        <begin position="275"/>
        <end position="294"/>
    </location>
</feature>
<organism evidence="10 11">
    <name type="scientific">Dioscorea zingiberensis</name>
    <dbReference type="NCBI Taxonomy" id="325984"/>
    <lineage>
        <taxon>Eukaryota</taxon>
        <taxon>Viridiplantae</taxon>
        <taxon>Streptophyta</taxon>
        <taxon>Embryophyta</taxon>
        <taxon>Tracheophyta</taxon>
        <taxon>Spermatophyta</taxon>
        <taxon>Magnoliopsida</taxon>
        <taxon>Liliopsida</taxon>
        <taxon>Dioscoreales</taxon>
        <taxon>Dioscoreaceae</taxon>
        <taxon>Dioscorea</taxon>
    </lineage>
</organism>
<evidence type="ECO:0000256" key="3">
    <source>
        <dbReference type="ARBA" id="ARBA00006347"/>
    </source>
</evidence>
<accession>A0A9D5CH09</accession>
<dbReference type="Pfam" id="PF13848">
    <property type="entry name" value="Thioredoxin_6"/>
    <property type="match status" value="1"/>
</dbReference>
<evidence type="ECO:0000313" key="10">
    <source>
        <dbReference type="EMBL" id="KAJ0973146.1"/>
    </source>
</evidence>
<dbReference type="CDD" id="cd02981">
    <property type="entry name" value="PDI_b_family"/>
    <property type="match status" value="1"/>
</dbReference>
<dbReference type="EMBL" id="JAGGNH010000005">
    <property type="protein sequence ID" value="KAJ0973146.1"/>
    <property type="molecule type" value="Genomic_DNA"/>
</dbReference>
<evidence type="ECO:0000256" key="1">
    <source>
        <dbReference type="ARBA" id="ARBA00001182"/>
    </source>
</evidence>
<protein>
    <recommendedName>
        <fullName evidence="4">protein disulfide-isomerase</fullName>
        <ecNumber evidence="4">5.3.4.1</ecNumber>
    </recommendedName>
</protein>